<dbReference type="Gene3D" id="2.130.10.10">
    <property type="entry name" value="YVTN repeat-like/Quinoprotein amine dehydrogenase"/>
    <property type="match status" value="5"/>
</dbReference>
<feature type="repeat" description="WD" evidence="16">
    <location>
        <begin position="389"/>
        <end position="422"/>
    </location>
</feature>
<keyword evidence="10" id="KW-0677">Repeat</keyword>
<evidence type="ECO:0000256" key="4">
    <source>
        <dbReference type="ARBA" id="ARBA00005881"/>
    </source>
</evidence>
<keyword evidence="12" id="KW-0539">Nucleus</keyword>
<dbReference type="InterPro" id="IPR015943">
    <property type="entry name" value="WD40/YVTN_repeat-like_dom_sf"/>
</dbReference>
<keyword evidence="7" id="KW-0963">Cytoplasm</keyword>
<dbReference type="Pfam" id="PF00400">
    <property type="entry name" value="WD40"/>
    <property type="match status" value="6"/>
</dbReference>
<evidence type="ECO:0000256" key="16">
    <source>
        <dbReference type="PROSITE-ProRule" id="PRU00221"/>
    </source>
</evidence>
<dbReference type="PANTHER" id="PTHR44111:SF1">
    <property type="entry name" value="ELONGATOR COMPLEX PROTEIN 2"/>
    <property type="match status" value="1"/>
</dbReference>
<accession>A0AAF5DH40</accession>
<evidence type="ECO:0000256" key="14">
    <source>
        <dbReference type="ARBA" id="ARBA00035146"/>
    </source>
</evidence>
<comment type="subcellular location">
    <subcellularLocation>
        <location evidence="2">Cytoplasm</location>
    </subcellularLocation>
    <subcellularLocation>
        <location evidence="1">Nucleus</location>
    </subcellularLocation>
</comment>
<name>A0AAF5DH40_STRER</name>
<evidence type="ECO:0000313" key="17">
    <source>
        <dbReference type="Proteomes" id="UP000035681"/>
    </source>
</evidence>
<dbReference type="FunFam" id="2.40.50.140:FF:000025">
    <property type="entry name" value="40S ribosomal protein S28"/>
    <property type="match status" value="1"/>
</dbReference>
<evidence type="ECO:0000256" key="3">
    <source>
        <dbReference type="ARBA" id="ARBA00005043"/>
    </source>
</evidence>
<dbReference type="InterPro" id="IPR012340">
    <property type="entry name" value="NA-bd_OB-fold"/>
</dbReference>
<reference evidence="18" key="1">
    <citation type="submission" date="2024-02" db="UniProtKB">
        <authorList>
            <consortium name="WormBaseParasite"/>
        </authorList>
    </citation>
    <scope>IDENTIFICATION</scope>
</reference>
<dbReference type="GO" id="GO:0005840">
    <property type="term" value="C:ribosome"/>
    <property type="evidence" value="ECO:0007669"/>
    <property type="project" value="UniProtKB-KW"/>
</dbReference>
<dbReference type="GO" id="GO:0003735">
    <property type="term" value="F:structural constituent of ribosome"/>
    <property type="evidence" value="ECO:0007669"/>
    <property type="project" value="InterPro"/>
</dbReference>
<evidence type="ECO:0000256" key="12">
    <source>
        <dbReference type="ARBA" id="ARBA00023242"/>
    </source>
</evidence>
<feature type="repeat" description="WD" evidence="16">
    <location>
        <begin position="666"/>
        <end position="707"/>
    </location>
</feature>
<keyword evidence="9" id="KW-0819">tRNA processing</keyword>
<proteinExistence type="inferred from homology"/>
<evidence type="ECO:0000256" key="2">
    <source>
        <dbReference type="ARBA" id="ARBA00004496"/>
    </source>
</evidence>
<evidence type="ECO:0000256" key="10">
    <source>
        <dbReference type="ARBA" id="ARBA00022737"/>
    </source>
</evidence>
<dbReference type="InterPro" id="IPR001680">
    <property type="entry name" value="WD40_rpt"/>
</dbReference>
<dbReference type="Proteomes" id="UP000035681">
    <property type="component" value="Unplaced"/>
</dbReference>
<evidence type="ECO:0000256" key="15">
    <source>
        <dbReference type="ARBA" id="ARBA00035453"/>
    </source>
</evidence>
<dbReference type="AlphaFoldDB" id="A0AAF5DH40"/>
<keyword evidence="13" id="KW-0687">Ribonucleoprotein</keyword>
<dbReference type="GO" id="GO:1990904">
    <property type="term" value="C:ribonucleoprotein complex"/>
    <property type="evidence" value="ECO:0007669"/>
    <property type="project" value="UniProtKB-KW"/>
</dbReference>
<dbReference type="GO" id="GO:0006412">
    <property type="term" value="P:translation"/>
    <property type="evidence" value="ECO:0007669"/>
    <property type="project" value="InterPro"/>
</dbReference>
<dbReference type="PROSITE" id="PS50082">
    <property type="entry name" value="WD_REPEATS_2"/>
    <property type="match status" value="4"/>
</dbReference>
<evidence type="ECO:0000256" key="13">
    <source>
        <dbReference type="ARBA" id="ARBA00023274"/>
    </source>
</evidence>
<feature type="repeat" description="WD" evidence="16">
    <location>
        <begin position="295"/>
        <end position="327"/>
    </location>
</feature>
<evidence type="ECO:0000256" key="8">
    <source>
        <dbReference type="ARBA" id="ARBA00022574"/>
    </source>
</evidence>
<dbReference type="SMART" id="SM00320">
    <property type="entry name" value="WD40"/>
    <property type="match status" value="10"/>
</dbReference>
<evidence type="ECO:0000313" key="18">
    <source>
        <dbReference type="WBParaSite" id="TCONS_00012104.p1"/>
    </source>
</evidence>
<comment type="similarity">
    <text evidence="5">Belongs to the eukaryotic ribosomal protein eS28 family.</text>
</comment>
<keyword evidence="11" id="KW-0689">Ribosomal protein</keyword>
<evidence type="ECO:0000256" key="6">
    <source>
        <dbReference type="ARBA" id="ARBA00020267"/>
    </source>
</evidence>
<comment type="similarity">
    <text evidence="4">Belongs to the WD repeat ELP2 family.</text>
</comment>
<dbReference type="GO" id="GO:0005634">
    <property type="term" value="C:nucleus"/>
    <property type="evidence" value="ECO:0007669"/>
    <property type="project" value="UniProtKB-SubCell"/>
</dbReference>
<dbReference type="SUPFAM" id="SSF50249">
    <property type="entry name" value="Nucleic acid-binding proteins"/>
    <property type="match status" value="1"/>
</dbReference>
<comment type="pathway">
    <text evidence="3">tRNA modification; 5-methoxycarbonylmethyl-2-thiouridine-tRNA biosynthesis.</text>
</comment>
<evidence type="ECO:0000256" key="1">
    <source>
        <dbReference type="ARBA" id="ARBA00004123"/>
    </source>
</evidence>
<dbReference type="PROSITE" id="PS00678">
    <property type="entry name" value="WD_REPEATS_1"/>
    <property type="match status" value="1"/>
</dbReference>
<dbReference type="InterPro" id="IPR037289">
    <property type="entry name" value="Elp2"/>
</dbReference>
<evidence type="ECO:0000256" key="7">
    <source>
        <dbReference type="ARBA" id="ARBA00022490"/>
    </source>
</evidence>
<dbReference type="GO" id="GO:0033588">
    <property type="term" value="C:elongator holoenzyme complex"/>
    <property type="evidence" value="ECO:0007669"/>
    <property type="project" value="InterPro"/>
</dbReference>
<dbReference type="PANTHER" id="PTHR44111">
    <property type="entry name" value="ELONGATOR COMPLEX PROTEIN 2"/>
    <property type="match status" value="1"/>
</dbReference>
<dbReference type="GO" id="GO:0005737">
    <property type="term" value="C:cytoplasm"/>
    <property type="evidence" value="ECO:0007669"/>
    <property type="project" value="UniProtKB-SubCell"/>
</dbReference>
<evidence type="ECO:0000256" key="9">
    <source>
        <dbReference type="ARBA" id="ARBA00022694"/>
    </source>
</evidence>
<evidence type="ECO:0000256" key="11">
    <source>
        <dbReference type="ARBA" id="ARBA00022980"/>
    </source>
</evidence>
<dbReference type="InterPro" id="IPR019775">
    <property type="entry name" value="WD40_repeat_CS"/>
</dbReference>
<dbReference type="WBParaSite" id="TCONS_00012104.p1">
    <property type="protein sequence ID" value="TCONS_00012104.p1"/>
    <property type="gene ID" value="XLOC_007445"/>
</dbReference>
<dbReference type="Pfam" id="PF01200">
    <property type="entry name" value="Ribosomal_S28e"/>
    <property type="match status" value="1"/>
</dbReference>
<keyword evidence="8 16" id="KW-0853">WD repeat</keyword>
<organism evidence="17 18">
    <name type="scientific">Strongyloides stercoralis</name>
    <name type="common">Threadworm</name>
    <dbReference type="NCBI Taxonomy" id="6248"/>
    <lineage>
        <taxon>Eukaryota</taxon>
        <taxon>Metazoa</taxon>
        <taxon>Ecdysozoa</taxon>
        <taxon>Nematoda</taxon>
        <taxon>Chromadorea</taxon>
        <taxon>Rhabditida</taxon>
        <taxon>Tylenchina</taxon>
        <taxon>Panagrolaimomorpha</taxon>
        <taxon>Strongyloidoidea</taxon>
        <taxon>Strongyloididae</taxon>
        <taxon>Strongyloides</taxon>
    </lineage>
</organism>
<dbReference type="InterPro" id="IPR036322">
    <property type="entry name" value="WD40_repeat_dom_sf"/>
</dbReference>
<dbReference type="InterPro" id="IPR000289">
    <property type="entry name" value="Ribosomal_eS28"/>
</dbReference>
<sequence length="799" mass="90497">IMDKSIKLAKVTKVLGRTGSQGQCTQVRVEFLDDPARSIIRNVKGPVREGDVLTLLEAEREARRLLYFSSMAYQYHIVMALEDVFISGGVCQMPHVLDHDNNGTGLYSSSNNVIFFKKKIEGYYTSNYVYNIHDNDLTCLKLVDNDKKILLSGDKGGIVKLHPDKWIIKKKQEIIYGKMVTLCGAMAYFHEIILALSLSNSTIAILTKNDNDGCFVNKLTLEGHLDWIRDLTFKIFESKLLLASASQDTFVRIWNFELIDKDKMEVVKDENIIKTKEIVFEGQNNLWKVAVETILSGHEGWIYSVRWHPSKLSLLTCSIDKFIMIWEPFDDRGVWLEEHRLGEIGGQAVGYYGAIFGDDGDEVIANSYYGGIYCWKMNEDEDWDSIVMPSGHSAPVTDVDWDPRGNFIVTCSNDQTTRIFSIYNNIVIGELSRPQMHGHNRTCLKVLSSDRFISGGEEKIFRVFKAPTTFANSLANILQKNPSDLFDDFSSLTDYGASVPSLGLSNKATNISDEDTDMDVDGNPVSNVNDAMSSELAIFSSHPRNLTSLPTEDFLMQNTLWPEKFKLYGHGYEVFAIDSSPDKKLIATSCKASHANFAAVYIWDTETWKRKAELVCHQLTVVGIKFSHSGNYLLTCSRDRTWSIFKKENNDGTNWKLIARPEPKSQNNHTRIIWYCDWAPNDEYFVTVGRDKKFLIWKFENEVVTFVKSYLHSEPITAVAVCPSDASIIAIGLESGKVEVWKFSNNNLECIISKKLHGKTVKRLRFPISNNVALNMHSTKPILASVGDDHLLRLTRISI</sequence>
<protein>
    <recommendedName>
        <fullName evidence="6">Elongator complex protein 2</fullName>
    </recommendedName>
    <alternativeName>
        <fullName evidence="15">40S ribosomal protein S28</fullName>
    </alternativeName>
    <alternativeName>
        <fullName evidence="14">Small ribosomal subunit protein eS28</fullName>
    </alternativeName>
</protein>
<dbReference type="SUPFAM" id="SSF50978">
    <property type="entry name" value="WD40 repeat-like"/>
    <property type="match status" value="3"/>
</dbReference>
<evidence type="ECO:0000256" key="5">
    <source>
        <dbReference type="ARBA" id="ARBA00005943"/>
    </source>
</evidence>
<dbReference type="HAMAP" id="MF_00292">
    <property type="entry name" value="Ribosomal_eS28"/>
    <property type="match status" value="1"/>
</dbReference>
<dbReference type="CDD" id="cd04457">
    <property type="entry name" value="S1_S28E"/>
    <property type="match status" value="1"/>
</dbReference>
<dbReference type="PROSITE" id="PS50294">
    <property type="entry name" value="WD_REPEATS_REGION"/>
    <property type="match status" value="2"/>
</dbReference>
<keyword evidence="17" id="KW-1185">Reference proteome</keyword>
<feature type="repeat" description="WD" evidence="16">
    <location>
        <begin position="221"/>
        <end position="257"/>
    </location>
</feature>
<dbReference type="GO" id="GO:0002098">
    <property type="term" value="P:tRNA wobble uridine modification"/>
    <property type="evidence" value="ECO:0007669"/>
    <property type="project" value="InterPro"/>
</dbReference>
<dbReference type="Gene3D" id="2.40.50.140">
    <property type="entry name" value="Nucleic acid-binding proteins"/>
    <property type="match status" value="1"/>
</dbReference>